<gene>
    <name evidence="3" type="ORF">DLJ53_06430</name>
</gene>
<dbReference type="PROSITE" id="PS50995">
    <property type="entry name" value="HTH_MARR_2"/>
    <property type="match status" value="1"/>
</dbReference>
<dbReference type="Pfam" id="PF01047">
    <property type="entry name" value="MarR"/>
    <property type="match status" value="1"/>
</dbReference>
<evidence type="ECO:0000313" key="3">
    <source>
        <dbReference type="EMBL" id="RAI04082.1"/>
    </source>
</evidence>
<dbReference type="InterPro" id="IPR039422">
    <property type="entry name" value="MarR/SlyA-like"/>
</dbReference>
<dbReference type="SUPFAM" id="SSF46785">
    <property type="entry name" value="Winged helix' DNA-binding domain"/>
    <property type="match status" value="1"/>
</dbReference>
<dbReference type="InterPro" id="IPR000835">
    <property type="entry name" value="HTH_MarR-typ"/>
</dbReference>
<sequence length="152" mass="17027">MMLDRGFGLELDNQLCFALYAATNAVTRLYRPLLAKVGMTYPQYLVMLVLWQDGPRPIGKIAERLRLGPSAVVPLVDQLQRAGFVQRRKDSTDRRMVYIELTEAGAGIERQVADAREVVVCRLGMSEFEIAKLRSELVDLTARINAVDAETA</sequence>
<dbReference type="AlphaFoldDB" id="A0A8B2P4N3"/>
<dbReference type="SMART" id="SM00347">
    <property type="entry name" value="HTH_MARR"/>
    <property type="match status" value="1"/>
</dbReference>
<organism evidence="3 4">
    <name type="scientific">Acuticoccus sediminis</name>
    <dbReference type="NCBI Taxonomy" id="2184697"/>
    <lineage>
        <taxon>Bacteria</taxon>
        <taxon>Pseudomonadati</taxon>
        <taxon>Pseudomonadota</taxon>
        <taxon>Alphaproteobacteria</taxon>
        <taxon>Hyphomicrobiales</taxon>
        <taxon>Amorphaceae</taxon>
        <taxon>Acuticoccus</taxon>
    </lineage>
</organism>
<dbReference type="PANTHER" id="PTHR33164:SF5">
    <property type="entry name" value="ORGANIC HYDROPEROXIDE RESISTANCE TRANSCRIPTIONAL REGULATOR"/>
    <property type="match status" value="1"/>
</dbReference>
<accession>A0A8B2P4N3</accession>
<dbReference type="InterPro" id="IPR036388">
    <property type="entry name" value="WH-like_DNA-bd_sf"/>
</dbReference>
<dbReference type="GO" id="GO:0005737">
    <property type="term" value="C:cytoplasm"/>
    <property type="evidence" value="ECO:0007669"/>
    <property type="project" value="UniProtKB-SubCell"/>
</dbReference>
<protein>
    <submittedName>
        <fullName evidence="3">MarR family transcriptional regulator</fullName>
    </submittedName>
</protein>
<dbReference type="PRINTS" id="PR00598">
    <property type="entry name" value="HTHMARR"/>
</dbReference>
<dbReference type="EMBL" id="QHHQ01000001">
    <property type="protein sequence ID" value="RAI04082.1"/>
    <property type="molecule type" value="Genomic_DNA"/>
</dbReference>
<dbReference type="InterPro" id="IPR036390">
    <property type="entry name" value="WH_DNA-bd_sf"/>
</dbReference>
<keyword evidence="4" id="KW-1185">Reference proteome</keyword>
<evidence type="ECO:0000313" key="4">
    <source>
        <dbReference type="Proteomes" id="UP000249590"/>
    </source>
</evidence>
<feature type="domain" description="HTH marR-type" evidence="2">
    <location>
        <begin position="12"/>
        <end position="142"/>
    </location>
</feature>
<dbReference type="Proteomes" id="UP000249590">
    <property type="component" value="Unassembled WGS sequence"/>
</dbReference>
<evidence type="ECO:0000256" key="1">
    <source>
        <dbReference type="ARBA" id="ARBA00004496"/>
    </source>
</evidence>
<comment type="subcellular location">
    <subcellularLocation>
        <location evidence="1">Cytoplasm</location>
    </subcellularLocation>
</comment>
<dbReference type="Gene3D" id="1.10.10.10">
    <property type="entry name" value="Winged helix-like DNA-binding domain superfamily/Winged helix DNA-binding domain"/>
    <property type="match status" value="1"/>
</dbReference>
<comment type="caution">
    <text evidence="3">The sequence shown here is derived from an EMBL/GenBank/DDBJ whole genome shotgun (WGS) entry which is preliminary data.</text>
</comment>
<proteinExistence type="predicted"/>
<name>A0A8B2P4N3_9HYPH</name>
<dbReference type="GO" id="GO:0006950">
    <property type="term" value="P:response to stress"/>
    <property type="evidence" value="ECO:0007669"/>
    <property type="project" value="TreeGrafter"/>
</dbReference>
<evidence type="ECO:0000259" key="2">
    <source>
        <dbReference type="PROSITE" id="PS50995"/>
    </source>
</evidence>
<reference evidence="3 4" key="1">
    <citation type="submission" date="2018-05" db="EMBL/GenBank/DDBJ databases">
        <title>Acuticoccus sediminis sp. nov., isolated from deep-sea sediment of Indian Ocean.</title>
        <authorList>
            <person name="Liu X."/>
            <person name="Lai Q."/>
            <person name="Du Y."/>
            <person name="Sun F."/>
            <person name="Zhang X."/>
            <person name="Wang S."/>
            <person name="Shao Z."/>
        </authorList>
    </citation>
    <scope>NUCLEOTIDE SEQUENCE [LARGE SCALE GENOMIC DNA]</scope>
    <source>
        <strain evidence="3 4">PTG4-2</strain>
    </source>
</reference>
<dbReference type="PANTHER" id="PTHR33164">
    <property type="entry name" value="TRANSCRIPTIONAL REGULATOR, MARR FAMILY"/>
    <property type="match status" value="1"/>
</dbReference>
<dbReference type="GO" id="GO:0003700">
    <property type="term" value="F:DNA-binding transcription factor activity"/>
    <property type="evidence" value="ECO:0007669"/>
    <property type="project" value="InterPro"/>
</dbReference>